<dbReference type="InterPro" id="IPR023365">
    <property type="entry name" value="Sortase_dom-sf"/>
</dbReference>
<evidence type="ECO:0000256" key="1">
    <source>
        <dbReference type="ARBA" id="ARBA00022670"/>
    </source>
</evidence>
<gene>
    <name evidence="5" type="ORF">BCR26_00730</name>
</gene>
<keyword evidence="1" id="KW-0645">Protease</keyword>
<dbReference type="Proteomes" id="UP000095256">
    <property type="component" value="Unassembled WGS sequence"/>
</dbReference>
<evidence type="ECO:0000313" key="5">
    <source>
        <dbReference type="EMBL" id="OEH84136.1"/>
    </source>
</evidence>
<dbReference type="NCBIfam" id="TIGR01076">
    <property type="entry name" value="sortase_fam"/>
    <property type="match status" value="1"/>
</dbReference>
<sequence length="228" mass="24982">MNIFLLLLLLAGLALIFNNQIKNALIHWSGQKYSVANITSETIQKNKESADATFDFSDAESVSTDAVIRAQLSNTVLPVIGGISVPRVGINLPIFKGVGNDVLLSGAGTMKADQEMGKGNYALASHRCYDPSLLFTPMDKMEIGDIIYITDLVNIYTYKTTFKEVVPPEQTELIEDIPGKKLITMVTCGDFNAVTREVIQGELDSVTPLNKATNDMLSAFQMERNDLN</sequence>
<evidence type="ECO:0000256" key="3">
    <source>
        <dbReference type="ARBA" id="ARBA00022807"/>
    </source>
</evidence>
<dbReference type="AlphaFoldDB" id="A0A1E5L203"/>
<comment type="caution">
    <text evidence="5">The sequence shown here is derived from an EMBL/GenBank/DDBJ whole genome shotgun (WGS) entry which is preliminary data.</text>
</comment>
<evidence type="ECO:0000256" key="4">
    <source>
        <dbReference type="PIRSR" id="PIRSR605754-1"/>
    </source>
</evidence>
<keyword evidence="3" id="KW-0788">Thiol protease</keyword>
<dbReference type="EMBL" id="MIEK01000001">
    <property type="protein sequence ID" value="OEH84136.1"/>
    <property type="molecule type" value="Genomic_DNA"/>
</dbReference>
<organism evidence="5 6">
    <name type="scientific">Enterococcus rivorum</name>
    <dbReference type="NCBI Taxonomy" id="762845"/>
    <lineage>
        <taxon>Bacteria</taxon>
        <taxon>Bacillati</taxon>
        <taxon>Bacillota</taxon>
        <taxon>Bacilli</taxon>
        <taxon>Lactobacillales</taxon>
        <taxon>Enterococcaceae</taxon>
        <taxon>Enterococcus</taxon>
    </lineage>
</organism>
<evidence type="ECO:0000313" key="6">
    <source>
        <dbReference type="Proteomes" id="UP000095256"/>
    </source>
</evidence>
<name>A0A1E5L203_9ENTE</name>
<dbReference type="CDD" id="cd06165">
    <property type="entry name" value="Sortase_A"/>
    <property type="match status" value="1"/>
</dbReference>
<dbReference type="GO" id="GO:0008234">
    <property type="term" value="F:cysteine-type peptidase activity"/>
    <property type="evidence" value="ECO:0007669"/>
    <property type="project" value="UniProtKB-KW"/>
</dbReference>
<dbReference type="Pfam" id="PF04203">
    <property type="entry name" value="Sortase"/>
    <property type="match status" value="1"/>
</dbReference>
<reference evidence="5 6" key="1">
    <citation type="submission" date="2016-09" db="EMBL/GenBank/DDBJ databases">
        <authorList>
            <person name="Capua I."/>
            <person name="De Benedictis P."/>
            <person name="Joannis T."/>
            <person name="Lombin L.H."/>
            <person name="Cattoli G."/>
        </authorList>
    </citation>
    <scope>NUCLEOTIDE SEQUENCE [LARGE SCALE GENOMIC DNA]</scope>
    <source>
        <strain evidence="5 6">LMG 25899</strain>
    </source>
</reference>
<dbReference type="Gene3D" id="2.40.260.10">
    <property type="entry name" value="Sortase"/>
    <property type="match status" value="1"/>
</dbReference>
<dbReference type="GO" id="GO:0006508">
    <property type="term" value="P:proteolysis"/>
    <property type="evidence" value="ECO:0007669"/>
    <property type="project" value="UniProtKB-KW"/>
</dbReference>
<keyword evidence="2" id="KW-0378">Hydrolase</keyword>
<keyword evidence="6" id="KW-1185">Reference proteome</keyword>
<feature type="active site" description="Proton donor/acceptor" evidence="4">
    <location>
        <position position="126"/>
    </location>
</feature>
<dbReference type="STRING" id="762845.BCR26_00730"/>
<feature type="active site" description="Acyl-thioester intermediate" evidence="4">
    <location>
        <position position="188"/>
    </location>
</feature>
<protein>
    <submittedName>
        <fullName evidence="5">Class A sortase</fullName>
    </submittedName>
</protein>
<proteinExistence type="predicted"/>
<evidence type="ECO:0000256" key="2">
    <source>
        <dbReference type="ARBA" id="ARBA00022801"/>
    </source>
</evidence>
<dbReference type="InterPro" id="IPR042007">
    <property type="entry name" value="Sortase_A"/>
</dbReference>
<dbReference type="SUPFAM" id="SSF63817">
    <property type="entry name" value="Sortase"/>
    <property type="match status" value="1"/>
</dbReference>
<accession>A0A1E5L203</accession>
<dbReference type="InterPro" id="IPR005754">
    <property type="entry name" value="Sortase"/>
</dbReference>